<feature type="domain" description="NlpC/P60" evidence="6">
    <location>
        <begin position="72"/>
        <end position="188"/>
    </location>
</feature>
<dbReference type="GO" id="GO:0006508">
    <property type="term" value="P:proteolysis"/>
    <property type="evidence" value="ECO:0007669"/>
    <property type="project" value="UniProtKB-KW"/>
</dbReference>
<dbReference type="RefSeq" id="WP_078649282.1">
    <property type="nucleotide sequence ID" value="NZ_CP134822.1"/>
</dbReference>
<feature type="compositionally biased region" description="Low complexity" evidence="5">
    <location>
        <begin position="13"/>
        <end position="40"/>
    </location>
</feature>
<dbReference type="PROSITE" id="PS51935">
    <property type="entry name" value="NLPC_P60"/>
    <property type="match status" value="1"/>
</dbReference>
<dbReference type="Gene3D" id="3.90.1720.10">
    <property type="entry name" value="endopeptidase domain like (from Nostoc punctiforme)"/>
    <property type="match status" value="1"/>
</dbReference>
<dbReference type="Pfam" id="PF00877">
    <property type="entry name" value="NLPC_P60"/>
    <property type="match status" value="1"/>
</dbReference>
<dbReference type="InterPro" id="IPR038765">
    <property type="entry name" value="Papain-like_cys_pep_sf"/>
</dbReference>
<dbReference type="Proteomes" id="UP000028058">
    <property type="component" value="Unassembled WGS sequence"/>
</dbReference>
<evidence type="ECO:0000256" key="2">
    <source>
        <dbReference type="ARBA" id="ARBA00022670"/>
    </source>
</evidence>
<keyword evidence="2" id="KW-0645">Protease</keyword>
<dbReference type="InterPro" id="IPR000064">
    <property type="entry name" value="NLP_P60_dom"/>
</dbReference>
<feature type="region of interest" description="Disordered" evidence="5">
    <location>
        <begin position="1"/>
        <end position="40"/>
    </location>
</feature>
<dbReference type="PANTHER" id="PTHR47359">
    <property type="entry name" value="PEPTIDOGLYCAN DL-ENDOPEPTIDASE CWLO"/>
    <property type="match status" value="1"/>
</dbReference>
<organism evidence="7 8">
    <name type="scientific">Streptomyces xinghaiensis</name>
    <dbReference type="NCBI Taxonomy" id="1038928"/>
    <lineage>
        <taxon>Bacteria</taxon>
        <taxon>Bacillati</taxon>
        <taxon>Actinomycetota</taxon>
        <taxon>Actinomycetes</taxon>
        <taxon>Kitasatosporales</taxon>
        <taxon>Streptomycetaceae</taxon>
        <taxon>Streptomyces</taxon>
    </lineage>
</organism>
<dbReference type="InterPro" id="IPR051794">
    <property type="entry name" value="PG_Endopeptidase_C40"/>
</dbReference>
<evidence type="ECO:0000256" key="4">
    <source>
        <dbReference type="ARBA" id="ARBA00022807"/>
    </source>
</evidence>
<sequence>MSAHVHVQTHDSTTGFTGTTATTGTTGTTGTGRKSAGTTARISRASAVSALTLAAVTGTVLAPGAASEAQAATARSKALSVAAAQKGDPYKYGAAGPHRFDCSGLTLYSYKKAGKTLPRTAQAQYNKTGRVSAAKRAKGDLVFFHSGGSVYHVGVYAGSGKVWHSPKAGSVVKLEKIWTKSVRYGRVR</sequence>
<evidence type="ECO:0000256" key="5">
    <source>
        <dbReference type="SAM" id="MobiDB-lite"/>
    </source>
</evidence>
<comment type="caution">
    <text evidence="7">The sequence shown here is derived from an EMBL/GenBank/DDBJ whole genome shotgun (WGS) entry which is preliminary data.</text>
</comment>
<evidence type="ECO:0000313" key="8">
    <source>
        <dbReference type="Proteomes" id="UP000028058"/>
    </source>
</evidence>
<reference evidence="7 8" key="1">
    <citation type="journal article" date="2014" name="Genome Announc.">
        <title>Draft Genome Sequence of Streptomyces fradiae ATCC 19609, a Strain Highly Sensitive to Antibiotics.</title>
        <authorList>
            <person name="Bekker O.B."/>
            <person name="Klimina K.M."/>
            <person name="Vatlin A.A."/>
            <person name="Zakharevich N.V."/>
            <person name="Kasianov A.S."/>
            <person name="Danilenko V.N."/>
        </authorList>
    </citation>
    <scope>NUCLEOTIDE SEQUENCE [LARGE SCALE GENOMIC DNA]</scope>
    <source>
        <strain evidence="7 8">ATCC 19609</strain>
    </source>
</reference>
<name>A0A420UZN0_9ACTN</name>
<dbReference type="OrthoDB" id="5177647at2"/>
<keyword evidence="3" id="KW-0378">Hydrolase</keyword>
<evidence type="ECO:0000259" key="6">
    <source>
        <dbReference type="PROSITE" id="PS51935"/>
    </source>
</evidence>
<keyword evidence="4" id="KW-0788">Thiol protease</keyword>
<dbReference type="SUPFAM" id="SSF54001">
    <property type="entry name" value="Cysteine proteinases"/>
    <property type="match status" value="1"/>
</dbReference>
<evidence type="ECO:0000313" key="7">
    <source>
        <dbReference type="EMBL" id="RKM93599.1"/>
    </source>
</evidence>
<dbReference type="PANTHER" id="PTHR47359:SF3">
    <property type="entry name" value="NLP_P60 DOMAIN-CONTAINING PROTEIN-RELATED"/>
    <property type="match status" value="1"/>
</dbReference>
<evidence type="ECO:0000256" key="3">
    <source>
        <dbReference type="ARBA" id="ARBA00022801"/>
    </source>
</evidence>
<accession>A0A420UZN0</accession>
<evidence type="ECO:0000256" key="1">
    <source>
        <dbReference type="ARBA" id="ARBA00007074"/>
    </source>
</evidence>
<dbReference type="AlphaFoldDB" id="A0A420UZN0"/>
<gene>
    <name evidence="7" type="ORF">SFRA_020695</name>
</gene>
<comment type="similarity">
    <text evidence="1">Belongs to the peptidase C40 family.</text>
</comment>
<proteinExistence type="inferred from homology"/>
<protein>
    <submittedName>
        <fullName evidence="7">NlpC/P60 family protein</fullName>
    </submittedName>
</protein>
<dbReference type="EMBL" id="JNAD02000010">
    <property type="protein sequence ID" value="RKM93599.1"/>
    <property type="molecule type" value="Genomic_DNA"/>
</dbReference>
<keyword evidence="8" id="KW-1185">Reference proteome</keyword>
<dbReference type="GO" id="GO:0008234">
    <property type="term" value="F:cysteine-type peptidase activity"/>
    <property type="evidence" value="ECO:0007669"/>
    <property type="project" value="UniProtKB-KW"/>
</dbReference>